<dbReference type="Pfam" id="PF13181">
    <property type="entry name" value="TPR_8"/>
    <property type="match status" value="1"/>
</dbReference>
<dbReference type="KEGG" id="dpr:Despr_2330"/>
<dbReference type="PROSITE" id="PS50005">
    <property type="entry name" value="TPR"/>
    <property type="match status" value="2"/>
</dbReference>
<evidence type="ECO:0000313" key="5">
    <source>
        <dbReference type="EMBL" id="ADW18473.1"/>
    </source>
</evidence>
<dbReference type="SUPFAM" id="SSF48452">
    <property type="entry name" value="TPR-like"/>
    <property type="match status" value="1"/>
</dbReference>
<keyword evidence="1" id="KW-0677">Repeat</keyword>
<feature type="compositionally biased region" description="Basic residues" evidence="4">
    <location>
        <begin position="715"/>
        <end position="725"/>
    </location>
</feature>
<evidence type="ECO:0000256" key="3">
    <source>
        <dbReference type="PROSITE-ProRule" id="PRU00339"/>
    </source>
</evidence>
<evidence type="ECO:0000256" key="2">
    <source>
        <dbReference type="ARBA" id="ARBA00022803"/>
    </source>
</evidence>
<evidence type="ECO:0000256" key="4">
    <source>
        <dbReference type="SAM" id="MobiDB-lite"/>
    </source>
</evidence>
<dbReference type="SMART" id="SM00028">
    <property type="entry name" value="TPR"/>
    <property type="match status" value="6"/>
</dbReference>
<evidence type="ECO:0000256" key="1">
    <source>
        <dbReference type="ARBA" id="ARBA00022737"/>
    </source>
</evidence>
<dbReference type="Gene3D" id="1.25.40.10">
    <property type="entry name" value="Tetratricopeptide repeat domain"/>
    <property type="match status" value="1"/>
</dbReference>
<feature type="repeat" description="TPR" evidence="3">
    <location>
        <begin position="546"/>
        <end position="579"/>
    </location>
</feature>
<dbReference type="InterPro" id="IPR019734">
    <property type="entry name" value="TPR_rpt"/>
</dbReference>
<feature type="repeat" description="TPR" evidence="3">
    <location>
        <begin position="404"/>
        <end position="437"/>
    </location>
</feature>
<dbReference type="InterPro" id="IPR011990">
    <property type="entry name" value="TPR-like_helical_dom_sf"/>
</dbReference>
<gene>
    <name evidence="5" type="ordered locus">Despr_2330</name>
</gene>
<name>A0A7U3YNG6_DESPD</name>
<dbReference type="AlphaFoldDB" id="A0A7U3YNG6"/>
<dbReference type="Pfam" id="PF07719">
    <property type="entry name" value="TPR_2"/>
    <property type="match status" value="1"/>
</dbReference>
<reference evidence="5 6" key="1">
    <citation type="journal article" date="2011" name="Stand. Genomic Sci.">
        <title>Complete genome sequence of Desulfobulbus propionicus type strain (1pr3).</title>
        <authorList>
            <person name="Pagani I."/>
            <person name="Lapidus A."/>
            <person name="Nolan M."/>
            <person name="Lucas S."/>
            <person name="Hammon N."/>
            <person name="Deshpande S."/>
            <person name="Cheng J.F."/>
            <person name="Chertkov O."/>
            <person name="Davenport K."/>
            <person name="Tapia R."/>
            <person name="Han C."/>
            <person name="Goodwin L."/>
            <person name="Pitluck S."/>
            <person name="Liolios K."/>
            <person name="Mavromatis K."/>
            <person name="Ivanova N."/>
            <person name="Mikhailova N."/>
            <person name="Pati A."/>
            <person name="Chen A."/>
            <person name="Palaniappan K."/>
            <person name="Land M."/>
            <person name="Hauser L."/>
            <person name="Chang Y.J."/>
            <person name="Jeffries C.D."/>
            <person name="Detter J.C."/>
            <person name="Brambilla E."/>
            <person name="Kannan K.P."/>
            <person name="Djao O.D."/>
            <person name="Rohde M."/>
            <person name="Pukall R."/>
            <person name="Spring S."/>
            <person name="Goker M."/>
            <person name="Sikorski J."/>
            <person name="Woyke T."/>
            <person name="Bristow J."/>
            <person name="Eisen J.A."/>
            <person name="Markowitz V."/>
            <person name="Hugenholtz P."/>
            <person name="Kyrpides N.C."/>
            <person name="Klenk H.P."/>
        </authorList>
    </citation>
    <scope>NUCLEOTIDE SEQUENCE [LARGE SCALE GENOMIC DNA]</scope>
    <source>
        <strain evidence="6">ATCC 33891 / DSM 2032 / 1pr3</strain>
    </source>
</reference>
<dbReference type="PANTHER" id="PTHR45586:SF1">
    <property type="entry name" value="LIPOPOLYSACCHARIDE ASSEMBLY PROTEIN B"/>
    <property type="match status" value="1"/>
</dbReference>
<accession>A0A7U3YNG6</accession>
<evidence type="ECO:0000313" key="6">
    <source>
        <dbReference type="Proteomes" id="UP000006365"/>
    </source>
</evidence>
<feature type="region of interest" description="Disordered" evidence="4">
    <location>
        <begin position="706"/>
        <end position="725"/>
    </location>
</feature>
<protein>
    <submittedName>
        <fullName evidence="5">Tetratricopeptide TPR_1 repeat-containing protein</fullName>
    </submittedName>
</protein>
<dbReference type="Pfam" id="PF13432">
    <property type="entry name" value="TPR_16"/>
    <property type="match status" value="1"/>
</dbReference>
<dbReference type="EMBL" id="CP002364">
    <property type="protein sequence ID" value="ADW18473.1"/>
    <property type="molecule type" value="Genomic_DNA"/>
</dbReference>
<proteinExistence type="predicted"/>
<dbReference type="RefSeq" id="WP_015725011.1">
    <property type="nucleotide sequence ID" value="NC_014972.1"/>
</dbReference>
<dbReference type="InterPro" id="IPR013105">
    <property type="entry name" value="TPR_2"/>
</dbReference>
<keyword evidence="6" id="KW-1185">Reference proteome</keyword>
<organism evidence="5 6">
    <name type="scientific">Desulfobulbus propionicus (strain ATCC 33891 / DSM 2032 / VKM B-1956 / 1pr3)</name>
    <dbReference type="NCBI Taxonomy" id="577650"/>
    <lineage>
        <taxon>Bacteria</taxon>
        <taxon>Pseudomonadati</taxon>
        <taxon>Thermodesulfobacteriota</taxon>
        <taxon>Desulfobulbia</taxon>
        <taxon>Desulfobulbales</taxon>
        <taxon>Desulfobulbaceae</taxon>
        <taxon>Desulfobulbus</taxon>
    </lineage>
</organism>
<dbReference type="InterPro" id="IPR051012">
    <property type="entry name" value="CellSynth/LPSAsmb/PSIAsmb"/>
</dbReference>
<dbReference type="PANTHER" id="PTHR45586">
    <property type="entry name" value="TPR REPEAT-CONTAINING PROTEIN PA4667"/>
    <property type="match status" value="1"/>
</dbReference>
<dbReference type="Proteomes" id="UP000006365">
    <property type="component" value="Chromosome"/>
</dbReference>
<sequence>MLTLDDFHVLQTPFAEEVNRFLPLPAKVNFLALTSDGLLQPLHEYLAGTRSMTKEEQDSSIKPYLMDDQLVIPFSLACGEQGAAVISEIDPGFLRKMSASWLREVREGFLERLEQVRLEFVDPETELYNRRAAAVFLQWPGPHPGFFLLLNTIFYRRTAAGNLQKLRETGDLILALTRCHCFSFGYGVFGLHFSKNTRKRALQTAHYLQRQLRREGMSKVQIGFARTSVPDARRTIDVLDRCWRALAIAEKRGPFGICDIDTVDEQHPQPFQLTDPQLLNAIRKRWRGLPRFTLALLSWRPMAETTNAFDAHIAQAVGSDGEYLAGSDTLASILIPDGSQETVTRCIDAVLTTCHERYGREAVSLGIASWPCLDFIKSDIPGNCLKALYHGSFLGPGSVVYFDHLSLNISGDYFFDEGDYQSALREYHRGLRQQPGDINLMNSLGVALVEHGQERRAAACFQDVLRQDAENYMALVNLGRVCQTLGKKEDAVRCFERAYRKHGQDDACGQELFLPLGRLYTEFGYPEKAIAIFEHWRTRPGSESEFLLFRLLGQSYMENQQPEEAIKACQRALRLFPHDSISMSTLGLLYVEQGEGSDVGLSLCNKALSLDNFNPDHWYRLSRALLCIGKRAEALEAGKQCLHLQRTHVEGTAQMGQVHKALGRDKLAKRYYMQALALKQCTQLHAKRIRRSLDELSRGCVQESDISSCGDRAKKAASQRGRRKK</sequence>
<keyword evidence="2 3" id="KW-0802">TPR repeat</keyword>